<sequence length="120" mass="13531">MKLIFALKSLLAVMVVASPLHPRHEQEMVEVVYKRQNIADKTSHVELLHAENLEGRTVRAATSPVKEENIIAVDKRNNKAATSPVKEENIITVDKRNNRAATSPVKEENIMAVDKRQTEH</sequence>
<evidence type="ECO:0000313" key="2">
    <source>
        <dbReference type="EMBL" id="KJZ70271.1"/>
    </source>
</evidence>
<organism evidence="2 3">
    <name type="scientific">Hirsutella minnesotensis 3608</name>
    <dbReference type="NCBI Taxonomy" id="1043627"/>
    <lineage>
        <taxon>Eukaryota</taxon>
        <taxon>Fungi</taxon>
        <taxon>Dikarya</taxon>
        <taxon>Ascomycota</taxon>
        <taxon>Pezizomycotina</taxon>
        <taxon>Sordariomycetes</taxon>
        <taxon>Hypocreomycetidae</taxon>
        <taxon>Hypocreales</taxon>
        <taxon>Ophiocordycipitaceae</taxon>
        <taxon>Hirsutella</taxon>
    </lineage>
</organism>
<dbReference type="AlphaFoldDB" id="A0A0F7ZG49"/>
<gene>
    <name evidence="2" type="ORF">HIM_10352</name>
</gene>
<feature type="chain" id="PRO_5002526176" evidence="1">
    <location>
        <begin position="18"/>
        <end position="120"/>
    </location>
</feature>
<reference evidence="2 3" key="1">
    <citation type="journal article" date="2014" name="Genome Biol. Evol.">
        <title>Comparative genomics and transcriptomics analyses reveal divergent lifestyle features of nematode endoparasitic fungus Hirsutella minnesotensis.</title>
        <authorList>
            <person name="Lai Y."/>
            <person name="Liu K."/>
            <person name="Zhang X."/>
            <person name="Zhang X."/>
            <person name="Li K."/>
            <person name="Wang N."/>
            <person name="Shu C."/>
            <person name="Wu Y."/>
            <person name="Wang C."/>
            <person name="Bushley K.E."/>
            <person name="Xiang M."/>
            <person name="Liu X."/>
        </authorList>
    </citation>
    <scope>NUCLEOTIDE SEQUENCE [LARGE SCALE GENOMIC DNA]</scope>
    <source>
        <strain evidence="2 3">3608</strain>
    </source>
</reference>
<evidence type="ECO:0000313" key="3">
    <source>
        <dbReference type="Proteomes" id="UP000054481"/>
    </source>
</evidence>
<keyword evidence="3" id="KW-1185">Reference proteome</keyword>
<protein>
    <submittedName>
        <fullName evidence="2">Uncharacterized protein</fullName>
    </submittedName>
</protein>
<evidence type="ECO:0000256" key="1">
    <source>
        <dbReference type="SAM" id="SignalP"/>
    </source>
</evidence>
<dbReference type="EMBL" id="KQ030636">
    <property type="protein sequence ID" value="KJZ70271.1"/>
    <property type="molecule type" value="Genomic_DNA"/>
</dbReference>
<feature type="signal peptide" evidence="1">
    <location>
        <begin position="1"/>
        <end position="17"/>
    </location>
</feature>
<accession>A0A0F7ZG49</accession>
<dbReference type="Proteomes" id="UP000054481">
    <property type="component" value="Unassembled WGS sequence"/>
</dbReference>
<keyword evidence="1" id="KW-0732">Signal</keyword>
<proteinExistence type="predicted"/>
<name>A0A0F7ZG49_9HYPO</name>